<protein>
    <submittedName>
        <fullName evidence="2">Uncharacterized protein</fullName>
    </submittedName>
</protein>
<dbReference type="AlphaFoldDB" id="A0A9Q0DFZ9"/>
<reference evidence="2" key="1">
    <citation type="submission" date="2022-07" db="EMBL/GenBank/DDBJ databases">
        <title>Chromosome-level genome of Muraenolepis orangiensis.</title>
        <authorList>
            <person name="Kim J."/>
        </authorList>
    </citation>
    <scope>NUCLEOTIDE SEQUENCE</scope>
    <source>
        <strain evidence="2">KU_S4_2022</strain>
        <tissue evidence="2">Muscle</tissue>
    </source>
</reference>
<evidence type="ECO:0000313" key="3">
    <source>
        <dbReference type="Proteomes" id="UP001148018"/>
    </source>
</evidence>
<dbReference type="Proteomes" id="UP001148018">
    <property type="component" value="Unassembled WGS sequence"/>
</dbReference>
<accession>A0A9Q0DFZ9</accession>
<name>A0A9Q0DFZ9_9TELE</name>
<feature type="compositionally biased region" description="Basic and acidic residues" evidence="1">
    <location>
        <begin position="8"/>
        <end position="66"/>
    </location>
</feature>
<feature type="region of interest" description="Disordered" evidence="1">
    <location>
        <begin position="1"/>
        <end position="88"/>
    </location>
</feature>
<sequence>MSLSGAETARRYRERCDADPERRRKYLDTERAKWQKDREIGKKKGVSELSEKEKRGKRDNWKEAKRQARANAMQGHCLDTSRDTPQHT</sequence>
<dbReference type="EMBL" id="JANIIK010000117">
    <property type="protein sequence ID" value="KAJ3586325.1"/>
    <property type="molecule type" value="Genomic_DNA"/>
</dbReference>
<dbReference type="OrthoDB" id="8963817at2759"/>
<feature type="compositionally biased region" description="Basic and acidic residues" evidence="1">
    <location>
        <begin position="79"/>
        <end position="88"/>
    </location>
</feature>
<keyword evidence="3" id="KW-1185">Reference proteome</keyword>
<organism evidence="2 3">
    <name type="scientific">Muraenolepis orangiensis</name>
    <name type="common">Patagonian moray cod</name>
    <dbReference type="NCBI Taxonomy" id="630683"/>
    <lineage>
        <taxon>Eukaryota</taxon>
        <taxon>Metazoa</taxon>
        <taxon>Chordata</taxon>
        <taxon>Craniata</taxon>
        <taxon>Vertebrata</taxon>
        <taxon>Euteleostomi</taxon>
        <taxon>Actinopterygii</taxon>
        <taxon>Neopterygii</taxon>
        <taxon>Teleostei</taxon>
        <taxon>Neoteleostei</taxon>
        <taxon>Acanthomorphata</taxon>
        <taxon>Zeiogadaria</taxon>
        <taxon>Gadariae</taxon>
        <taxon>Gadiformes</taxon>
        <taxon>Muraenolepidoidei</taxon>
        <taxon>Muraenolepididae</taxon>
        <taxon>Muraenolepis</taxon>
    </lineage>
</organism>
<gene>
    <name evidence="2" type="ORF">NHX12_012725</name>
</gene>
<evidence type="ECO:0000313" key="2">
    <source>
        <dbReference type="EMBL" id="KAJ3586325.1"/>
    </source>
</evidence>
<evidence type="ECO:0000256" key="1">
    <source>
        <dbReference type="SAM" id="MobiDB-lite"/>
    </source>
</evidence>
<proteinExistence type="predicted"/>
<comment type="caution">
    <text evidence="2">The sequence shown here is derived from an EMBL/GenBank/DDBJ whole genome shotgun (WGS) entry which is preliminary data.</text>
</comment>